<dbReference type="Proteomes" id="UP000789572">
    <property type="component" value="Unassembled WGS sequence"/>
</dbReference>
<organism evidence="1 2">
    <name type="scientific">Paraglomus occultum</name>
    <dbReference type="NCBI Taxonomy" id="144539"/>
    <lineage>
        <taxon>Eukaryota</taxon>
        <taxon>Fungi</taxon>
        <taxon>Fungi incertae sedis</taxon>
        <taxon>Mucoromycota</taxon>
        <taxon>Glomeromycotina</taxon>
        <taxon>Glomeromycetes</taxon>
        <taxon>Paraglomerales</taxon>
        <taxon>Paraglomeraceae</taxon>
        <taxon>Paraglomus</taxon>
    </lineage>
</organism>
<dbReference type="EMBL" id="CAJVPJ010003660">
    <property type="protein sequence ID" value="CAG8643116.1"/>
    <property type="molecule type" value="Genomic_DNA"/>
</dbReference>
<dbReference type="AlphaFoldDB" id="A0A9N9DJP6"/>
<feature type="non-terminal residue" evidence="1">
    <location>
        <position position="1"/>
    </location>
</feature>
<reference evidence="1" key="1">
    <citation type="submission" date="2021-06" db="EMBL/GenBank/DDBJ databases">
        <authorList>
            <person name="Kallberg Y."/>
            <person name="Tangrot J."/>
            <person name="Rosling A."/>
        </authorList>
    </citation>
    <scope>NUCLEOTIDE SEQUENCE</scope>
    <source>
        <strain evidence="1">IA702</strain>
    </source>
</reference>
<evidence type="ECO:0000313" key="2">
    <source>
        <dbReference type="Proteomes" id="UP000789572"/>
    </source>
</evidence>
<gene>
    <name evidence="1" type="ORF">POCULU_LOCUS9530</name>
</gene>
<sequence length="41" mass="4645">GELTDENNNLSDFDVQDENNSISQIVEKFETNLQRAMNTNG</sequence>
<accession>A0A9N9DJP6</accession>
<feature type="non-terminal residue" evidence="1">
    <location>
        <position position="41"/>
    </location>
</feature>
<keyword evidence="2" id="KW-1185">Reference proteome</keyword>
<name>A0A9N9DJP6_9GLOM</name>
<comment type="caution">
    <text evidence="1">The sequence shown here is derived from an EMBL/GenBank/DDBJ whole genome shotgun (WGS) entry which is preliminary data.</text>
</comment>
<evidence type="ECO:0000313" key="1">
    <source>
        <dbReference type="EMBL" id="CAG8643116.1"/>
    </source>
</evidence>
<proteinExistence type="predicted"/>
<protein>
    <submittedName>
        <fullName evidence="1">7263_t:CDS:1</fullName>
    </submittedName>
</protein>